<reference evidence="1 2" key="1">
    <citation type="submission" date="2024-10" db="EMBL/GenBank/DDBJ databases">
        <title>Updated reference genomes for cyclostephanoid diatoms.</title>
        <authorList>
            <person name="Roberts W.R."/>
            <person name="Alverson A.J."/>
        </authorList>
    </citation>
    <scope>NUCLEOTIDE SEQUENCE [LARGE SCALE GENOMIC DNA]</scope>
    <source>
        <strain evidence="1 2">AJA232-27</strain>
    </source>
</reference>
<proteinExistence type="predicted"/>
<name>A0ABD3N4P7_9STRA</name>
<keyword evidence="2" id="KW-1185">Reference proteome</keyword>
<evidence type="ECO:0000313" key="1">
    <source>
        <dbReference type="EMBL" id="KAL3771080.1"/>
    </source>
</evidence>
<evidence type="ECO:0000313" key="2">
    <source>
        <dbReference type="Proteomes" id="UP001530293"/>
    </source>
</evidence>
<protein>
    <submittedName>
        <fullName evidence="1">Uncharacterized protein</fullName>
    </submittedName>
</protein>
<accession>A0ABD3N4P7</accession>
<sequence>MRTTRPNRQYALHARPSTLCTVILLVGVCIHRGVAFFPAAHHVNKAVPLSLSTSAADPSQSQRRTQLPLANKIRYQSFRRNIIHAPTSISSSFSVNSSDDVQQSPRSKLRQLTGFSLTALRSTLRTVTGFSLTTFRATLRAATGISLSGLISGSLRRILGILSPSLRYFLQPLLVMYYAPLLMIRYWMVGPSKQYVEESRQGHEKLIEGWRKAVQAAEKANSDNYWPVHLNDDGTIVISLPPDIDDGLDLVDGIEMSVAATSNNSEAASACVS</sequence>
<dbReference type="EMBL" id="JALLBG020000031">
    <property type="protein sequence ID" value="KAL3771080.1"/>
    <property type="molecule type" value="Genomic_DNA"/>
</dbReference>
<organism evidence="1 2">
    <name type="scientific">Discostella pseudostelligera</name>
    <dbReference type="NCBI Taxonomy" id="259834"/>
    <lineage>
        <taxon>Eukaryota</taxon>
        <taxon>Sar</taxon>
        <taxon>Stramenopiles</taxon>
        <taxon>Ochrophyta</taxon>
        <taxon>Bacillariophyta</taxon>
        <taxon>Coscinodiscophyceae</taxon>
        <taxon>Thalassiosirophycidae</taxon>
        <taxon>Stephanodiscales</taxon>
        <taxon>Stephanodiscaceae</taxon>
        <taxon>Discostella</taxon>
    </lineage>
</organism>
<dbReference type="AlphaFoldDB" id="A0ABD3N4P7"/>
<comment type="caution">
    <text evidence="1">The sequence shown here is derived from an EMBL/GenBank/DDBJ whole genome shotgun (WGS) entry which is preliminary data.</text>
</comment>
<dbReference type="Proteomes" id="UP001530293">
    <property type="component" value="Unassembled WGS sequence"/>
</dbReference>
<gene>
    <name evidence="1" type="ORF">ACHAWU_006457</name>
</gene>